<organism evidence="6 7">
    <name type="scientific">Denitratisoma oestradiolicum</name>
    <dbReference type="NCBI Taxonomy" id="311182"/>
    <lineage>
        <taxon>Bacteria</taxon>
        <taxon>Pseudomonadati</taxon>
        <taxon>Pseudomonadota</taxon>
        <taxon>Betaproteobacteria</taxon>
        <taxon>Nitrosomonadales</taxon>
        <taxon>Sterolibacteriaceae</taxon>
        <taxon>Denitratisoma</taxon>
    </lineage>
</organism>
<dbReference type="Proteomes" id="UP000515733">
    <property type="component" value="Chromosome"/>
</dbReference>
<dbReference type="Gene3D" id="1.10.287.470">
    <property type="entry name" value="Helix hairpin bin"/>
    <property type="match status" value="1"/>
</dbReference>
<dbReference type="NCBIfam" id="TIGR01730">
    <property type="entry name" value="RND_mfp"/>
    <property type="match status" value="1"/>
</dbReference>
<dbReference type="Pfam" id="PF25973">
    <property type="entry name" value="BSH_CzcB"/>
    <property type="match status" value="1"/>
</dbReference>
<dbReference type="InterPro" id="IPR006143">
    <property type="entry name" value="RND_pump_MFP"/>
</dbReference>
<dbReference type="Gene3D" id="2.40.420.20">
    <property type="match status" value="1"/>
</dbReference>
<sequence length="361" mass="38134">MRSPWLPTLTVALILTACGKGQEQKPTGPPATLITSHQVQTMAMDVVEQTTGSLESLVDPKISAEVSGKVLRMEAVPGRAVRQGQILAVLDPADATLAQRADAAEVRRLEALSRQQEKLAERQQQLVAKGFISHNAGEDVRAQRDALKEQLAAAQARLEATTRNLGKTRITAPADGVVDTQIASVGDYLRPGDPLCTLVANGKLRAHLPFPESAISRIKRGTPVRLTSPQVPGRVYESKISEIRPGISTGARTMEALVELDSDGSLHGGGSIDARVVIESKAAALAVPEQSVVLRPAGRVVYVIQDGKARQQVVRIGARQAGMIEITEGLKGGEQVVQEGAGFLTDGAPVALKAAHGQPAP</sequence>
<dbReference type="GO" id="GO:0015562">
    <property type="term" value="F:efflux transmembrane transporter activity"/>
    <property type="evidence" value="ECO:0007669"/>
    <property type="project" value="TreeGrafter"/>
</dbReference>
<keyword evidence="7" id="KW-1185">Reference proteome</keyword>
<dbReference type="Pfam" id="PF25989">
    <property type="entry name" value="YknX_C"/>
    <property type="match status" value="1"/>
</dbReference>
<dbReference type="EMBL" id="LR778301">
    <property type="protein sequence ID" value="CAB1369800.1"/>
    <property type="molecule type" value="Genomic_DNA"/>
</dbReference>
<dbReference type="Pfam" id="PF25954">
    <property type="entry name" value="Beta-barrel_RND_2"/>
    <property type="match status" value="1"/>
</dbReference>
<dbReference type="InterPro" id="IPR058647">
    <property type="entry name" value="BSH_CzcB-like"/>
</dbReference>
<feature type="coiled-coil region" evidence="2">
    <location>
        <begin position="106"/>
        <end position="164"/>
    </location>
</feature>
<dbReference type="SUPFAM" id="SSF111369">
    <property type="entry name" value="HlyD-like secretion proteins"/>
    <property type="match status" value="1"/>
</dbReference>
<dbReference type="PROSITE" id="PS51257">
    <property type="entry name" value="PROKAR_LIPOPROTEIN"/>
    <property type="match status" value="1"/>
</dbReference>
<evidence type="ECO:0000259" key="4">
    <source>
        <dbReference type="Pfam" id="PF25973"/>
    </source>
</evidence>
<keyword evidence="2" id="KW-0175">Coiled coil</keyword>
<dbReference type="Gene3D" id="2.40.50.100">
    <property type="match status" value="1"/>
</dbReference>
<evidence type="ECO:0000259" key="3">
    <source>
        <dbReference type="Pfam" id="PF25954"/>
    </source>
</evidence>
<evidence type="ECO:0000256" key="1">
    <source>
        <dbReference type="ARBA" id="ARBA00009477"/>
    </source>
</evidence>
<feature type="domain" description="YknX-like C-terminal permuted SH3-like" evidence="5">
    <location>
        <begin position="284"/>
        <end position="351"/>
    </location>
</feature>
<dbReference type="InterPro" id="IPR058792">
    <property type="entry name" value="Beta-barrel_RND_2"/>
</dbReference>
<reference evidence="6 7" key="1">
    <citation type="submission" date="2020-03" db="EMBL/GenBank/DDBJ databases">
        <authorList>
            <consortium name="Genoscope - CEA"/>
            <person name="William W."/>
        </authorList>
    </citation>
    <scope>NUCLEOTIDE SEQUENCE [LARGE SCALE GENOMIC DNA]</scope>
    <source>
        <strain evidence="7">DSM 16959</strain>
    </source>
</reference>
<feature type="domain" description="CzcB-like barrel-sandwich hybrid" evidence="4">
    <location>
        <begin position="62"/>
        <end position="197"/>
    </location>
</feature>
<dbReference type="RefSeq" id="WP_145771157.1">
    <property type="nucleotide sequence ID" value="NZ_LR778301.1"/>
</dbReference>
<protein>
    <submittedName>
        <fullName evidence="6">Efflux RND transporter periplasmic adaptor subunit</fullName>
    </submittedName>
</protein>
<evidence type="ECO:0000313" key="7">
    <source>
        <dbReference type="Proteomes" id="UP000515733"/>
    </source>
</evidence>
<dbReference type="Gene3D" id="2.40.30.170">
    <property type="match status" value="1"/>
</dbReference>
<gene>
    <name evidence="6" type="ORF">DENOEST_2635</name>
</gene>
<comment type="similarity">
    <text evidence="1">Belongs to the membrane fusion protein (MFP) (TC 8.A.1) family.</text>
</comment>
<evidence type="ECO:0000259" key="5">
    <source>
        <dbReference type="Pfam" id="PF25989"/>
    </source>
</evidence>
<dbReference type="AlphaFoldDB" id="A0A6S6YPV5"/>
<accession>A0A6S6YPV5</accession>
<evidence type="ECO:0000256" key="2">
    <source>
        <dbReference type="SAM" id="Coils"/>
    </source>
</evidence>
<name>A0A6S6YPV5_9PROT</name>
<evidence type="ECO:0000313" key="6">
    <source>
        <dbReference type="EMBL" id="CAB1369800.1"/>
    </source>
</evidence>
<feature type="domain" description="CusB-like beta-barrel" evidence="3">
    <location>
        <begin position="210"/>
        <end position="272"/>
    </location>
</feature>
<dbReference type="OrthoDB" id="9806939at2"/>
<dbReference type="KEGG" id="doe:DENOEST_2635"/>
<dbReference type="GO" id="GO:1990281">
    <property type="term" value="C:efflux pump complex"/>
    <property type="evidence" value="ECO:0007669"/>
    <property type="project" value="TreeGrafter"/>
</dbReference>
<dbReference type="InterPro" id="IPR058637">
    <property type="entry name" value="YknX-like_C"/>
</dbReference>
<proteinExistence type="inferred from homology"/>
<dbReference type="PANTHER" id="PTHR30469:SF15">
    <property type="entry name" value="HLYD FAMILY OF SECRETION PROTEINS"/>
    <property type="match status" value="1"/>
</dbReference>
<dbReference type="PANTHER" id="PTHR30469">
    <property type="entry name" value="MULTIDRUG RESISTANCE PROTEIN MDTA"/>
    <property type="match status" value="1"/>
</dbReference>